<dbReference type="AlphaFoldDB" id="A0A6L3Y483"/>
<protein>
    <submittedName>
        <fullName evidence="1">Uncharacterized protein</fullName>
    </submittedName>
</protein>
<dbReference type="RefSeq" id="WP_045345143.1">
    <property type="nucleotide sequence ID" value="NZ_CP085774.1"/>
</dbReference>
<gene>
    <name evidence="1" type="ORF">F9C29_02980</name>
</gene>
<sequence length="315" mass="36021">MAVRRIKYAYYDPAWDKTTMSLAALTRTEVGPLEYTSEMRGHLHCPSCYESLIRVPIDPSISVMAHEREALFRHLPDTDHTAPQCLLRSGIMVGKKYNSEAEALQAIEDEDIIIISGFMQERANNNARDPVEGEDEQVETDYESEDGPAMDVPISRHEGQTFNVPSKITSVMSLCSNFRRNFYRDIHILVDGEVKHYVLSECLTDAADIAEENDTPNFYFGEIVSFRRFDHTSHVFLRHPRLAGNVDFRISASNEDLDARGITEANAQRRILVFFGKIESIGAGYWSQNKKWGEIALLPEKYEDFLRSNSEREEE</sequence>
<accession>A0A6L3Y483</accession>
<evidence type="ECO:0000313" key="2">
    <source>
        <dbReference type="Proteomes" id="UP000476281"/>
    </source>
</evidence>
<name>A0A6L3Y483_9ENTR</name>
<dbReference type="EMBL" id="WBSZ01000035">
    <property type="protein sequence ID" value="KAB2528999.1"/>
    <property type="molecule type" value="Genomic_DNA"/>
</dbReference>
<reference evidence="1 2" key="1">
    <citation type="submission" date="2019-09" db="EMBL/GenBank/DDBJ databases">
        <title>Reversal of blaTEM antimicrobial resistance by CRISPR-Cas9 in clinical E. coli and other Enterobacteriaceae strains.</title>
        <authorList>
            <person name="Tagliaferri T."/>
            <person name="Guimaraes N."/>
            <person name="Pereira M."/>
            <person name="Felicori L."/>
            <person name="Horz H.-P."/>
            <person name="Santos S."/>
            <person name="Mendes T."/>
        </authorList>
    </citation>
    <scope>NUCLEOTIDE SEQUENCE [LARGE SCALE GENOMIC DNA]</scope>
    <source>
        <strain evidence="1 2">E2_blaTEM_MG</strain>
    </source>
</reference>
<organism evidence="1 2">
    <name type="scientific">Enterobacter hormaechei</name>
    <dbReference type="NCBI Taxonomy" id="158836"/>
    <lineage>
        <taxon>Bacteria</taxon>
        <taxon>Pseudomonadati</taxon>
        <taxon>Pseudomonadota</taxon>
        <taxon>Gammaproteobacteria</taxon>
        <taxon>Enterobacterales</taxon>
        <taxon>Enterobacteriaceae</taxon>
        <taxon>Enterobacter</taxon>
        <taxon>Enterobacter cloacae complex</taxon>
    </lineage>
</organism>
<dbReference type="Proteomes" id="UP000476281">
    <property type="component" value="Unassembled WGS sequence"/>
</dbReference>
<proteinExistence type="predicted"/>
<comment type="caution">
    <text evidence="1">The sequence shown here is derived from an EMBL/GenBank/DDBJ whole genome shotgun (WGS) entry which is preliminary data.</text>
</comment>
<evidence type="ECO:0000313" key="1">
    <source>
        <dbReference type="EMBL" id="KAB2528999.1"/>
    </source>
</evidence>